<evidence type="ECO:0000313" key="1">
    <source>
        <dbReference type="EMBL" id="EAM4545633.1"/>
    </source>
</evidence>
<dbReference type="EMBL" id="AACUYX010000022">
    <property type="protein sequence ID" value="EAM4545633.1"/>
    <property type="molecule type" value="Genomic_DNA"/>
</dbReference>
<protein>
    <submittedName>
        <fullName evidence="2">Uncharacterized protein</fullName>
    </submittedName>
</protein>
<dbReference type="EMBL" id="AAGGPD010000061">
    <property type="protein sequence ID" value="EBN7333795.1"/>
    <property type="molecule type" value="Genomic_DNA"/>
</dbReference>
<evidence type="ECO:0000313" key="2">
    <source>
        <dbReference type="EMBL" id="EBN7333795.1"/>
    </source>
</evidence>
<accession>A0A5T8RF48</accession>
<organism evidence="2">
    <name type="scientific">Salmonella enterica</name>
    <name type="common">Salmonella choleraesuis</name>
    <dbReference type="NCBI Taxonomy" id="28901"/>
    <lineage>
        <taxon>Bacteria</taxon>
        <taxon>Pseudomonadati</taxon>
        <taxon>Pseudomonadota</taxon>
        <taxon>Gammaproteobacteria</taxon>
        <taxon>Enterobacterales</taxon>
        <taxon>Enterobacteriaceae</taxon>
        <taxon>Salmonella</taxon>
    </lineage>
</organism>
<dbReference type="EMBL" id="AAGJDH010000196">
    <property type="protein sequence ID" value="EBO6345165.1"/>
    <property type="molecule type" value="Genomic_DNA"/>
</dbReference>
<dbReference type="AlphaFoldDB" id="A0A5T8RF48"/>
<reference evidence="2" key="1">
    <citation type="submission" date="2018-08" db="EMBL/GenBank/DDBJ databases">
        <authorList>
            <consortium name="PulseNet: The National Subtyping Network for Foodborne Disease Surveillance"/>
            <person name="Tarr C.L."/>
            <person name="Trees E."/>
            <person name="Katz L.S."/>
            <person name="Carleton-Romer H.A."/>
            <person name="Stroika S."/>
            <person name="Kucerova Z."/>
            <person name="Roache K.F."/>
            <person name="Sabol A.L."/>
            <person name="Besser J."/>
            <person name="Gerner-Smidt P."/>
        </authorList>
    </citation>
    <scope>NUCLEOTIDE SEQUENCE</scope>
    <source>
        <strain evidence="3">PNUSAS047177</strain>
        <strain evidence="2">PNUSAS049111</strain>
        <strain evidence="1">PNUSAS060601</strain>
    </source>
</reference>
<name>A0A5T8RF48_SALER</name>
<proteinExistence type="predicted"/>
<gene>
    <name evidence="3" type="ORF">DV541_23890</name>
    <name evidence="2" type="ORF">DY826_24035</name>
    <name evidence="1" type="ORF">EFZ79_21990</name>
</gene>
<sequence length="132" mass="14809">MLSPIDCITTFFFQKPASFQISDKTPLGIFLRECYALANAPDDRYILIIFTRQMKTQRLIPLAAPLSAHSTHSLKQKGFFRKGPGVSRIKLTGKSCSRVRSSAKLSFLTFCAKLIHTDGYLPCYAKRISTDS</sequence>
<comment type="caution">
    <text evidence="2">The sequence shown here is derived from an EMBL/GenBank/DDBJ whole genome shotgun (WGS) entry which is preliminary data.</text>
</comment>
<evidence type="ECO:0000313" key="3">
    <source>
        <dbReference type="EMBL" id="EBO6345165.1"/>
    </source>
</evidence>